<proteinExistence type="predicted"/>
<accession>A0ABV6H4Z1</accession>
<comment type="caution">
    <text evidence="2">The sequence shown here is derived from an EMBL/GenBank/DDBJ whole genome shotgun (WGS) entry which is preliminary data.</text>
</comment>
<keyword evidence="3" id="KW-1185">Reference proteome</keyword>
<dbReference type="PANTHER" id="PTHR32309">
    <property type="entry name" value="TYROSINE-PROTEIN KINASE"/>
    <property type="match status" value="1"/>
</dbReference>
<dbReference type="RefSeq" id="WP_382361086.1">
    <property type="nucleotide sequence ID" value="NZ_JBHLWV010000012.1"/>
</dbReference>
<feature type="transmembrane region" description="Helical" evidence="1">
    <location>
        <begin position="15"/>
        <end position="38"/>
    </location>
</feature>
<keyword evidence="1" id="KW-0472">Membrane</keyword>
<organism evidence="2 3">
    <name type="scientific">Gordonia phosphorivorans</name>
    <dbReference type="NCBI Taxonomy" id="1056982"/>
    <lineage>
        <taxon>Bacteria</taxon>
        <taxon>Bacillati</taxon>
        <taxon>Actinomycetota</taxon>
        <taxon>Actinomycetes</taxon>
        <taxon>Mycobacteriales</taxon>
        <taxon>Gordoniaceae</taxon>
        <taxon>Gordonia</taxon>
    </lineage>
</organism>
<dbReference type="EMBL" id="JBHLWV010000012">
    <property type="protein sequence ID" value="MFC0313947.1"/>
    <property type="molecule type" value="Genomic_DNA"/>
</dbReference>
<name>A0ABV6H4Z1_9ACTN</name>
<keyword evidence="1" id="KW-0812">Transmembrane</keyword>
<reference evidence="2 3" key="1">
    <citation type="submission" date="2024-09" db="EMBL/GenBank/DDBJ databases">
        <authorList>
            <person name="Sun Q."/>
            <person name="Mori K."/>
        </authorList>
    </citation>
    <scope>NUCLEOTIDE SEQUENCE [LARGE SCALE GENOMIC DNA]</scope>
    <source>
        <strain evidence="2 3">CCM 7957</strain>
    </source>
</reference>
<keyword evidence="1" id="KW-1133">Transmembrane helix</keyword>
<evidence type="ECO:0000313" key="3">
    <source>
        <dbReference type="Proteomes" id="UP001589783"/>
    </source>
</evidence>
<evidence type="ECO:0000256" key="1">
    <source>
        <dbReference type="SAM" id="Phobius"/>
    </source>
</evidence>
<dbReference type="PANTHER" id="PTHR32309:SF13">
    <property type="entry name" value="FERRIC ENTEROBACTIN TRANSPORT PROTEIN FEPE"/>
    <property type="match status" value="1"/>
</dbReference>
<dbReference type="InterPro" id="IPR050445">
    <property type="entry name" value="Bact_polysacc_biosynth/exp"/>
</dbReference>
<dbReference type="Proteomes" id="UP001589783">
    <property type="component" value="Unassembled WGS sequence"/>
</dbReference>
<evidence type="ECO:0000313" key="2">
    <source>
        <dbReference type="EMBL" id="MFC0313947.1"/>
    </source>
</evidence>
<feature type="transmembrane region" description="Helical" evidence="1">
    <location>
        <begin position="176"/>
        <end position="196"/>
    </location>
</feature>
<gene>
    <name evidence="2" type="ORF">ACFFJD_03645</name>
</gene>
<sequence length="371" mass="39597">MELIKHGLWVLRRRWYVPVTVFALVAIIVAVMSVGAGVKMTATTTLFLRSPDSDSSSSAYQGDLFTRQRGLTYVDFVQSPELARKVIERLSLPESPGELIAKTTASIAQDTVLLQISVTDPDAQHAADIANGYGEEMAAYIAEMENIRDPDIAPLAVQLAPAQADAAVSSGMGPTFLAAIGLAAGVLIILALLWLLEWLDPRVRSRREVEDLSQAPVLATYRSLDGPEAAASAQGSGRRHTVEISDADLQESGRTGRLAVTAVSRIESAESMIVVVGSRERAVEAVADVLRKAVAERGRDVVVEVASADIGSALTAEAVARADAAIVVVSGPETRTRLRYVVRELDLLSTRLIGTVVTGVRQADTPSGLYR</sequence>
<protein>
    <submittedName>
        <fullName evidence="2">YveK family protein</fullName>
    </submittedName>
</protein>